<proteinExistence type="evidence at transcript level"/>
<evidence type="ECO:0000313" key="1">
    <source>
        <dbReference type="EMBL" id="AAW24770.1"/>
    </source>
</evidence>
<dbReference type="AlphaFoldDB" id="Q5DHD6"/>
<reference evidence="1" key="2">
    <citation type="journal article" date="2006" name="PLoS Pathog.">
        <title>New perspectives on host-parasite interplay by comparative transcriptomic and proteomic analyses of Schistosoma japonicum.</title>
        <authorList>
            <person name="Liu F."/>
            <person name="Lu J."/>
            <person name="Hu W."/>
            <person name="Wang S.Y."/>
            <person name="Cui S.J."/>
            <person name="Chi M."/>
            <person name="Yan Q."/>
            <person name="Wang X.R."/>
            <person name="Song H.D."/>
            <person name="Xu X.N."/>
            <person name="Wang J.J."/>
            <person name="Zhang X.L."/>
            <person name="Zhang X."/>
            <person name="Wang Z.Q."/>
            <person name="Xue C.L."/>
            <person name="Brindley P.J."/>
            <person name="McManus D.P."/>
            <person name="Yang P.Y."/>
            <person name="Feng Z."/>
            <person name="Chen Z."/>
            <person name="Han Z.G."/>
        </authorList>
    </citation>
    <scope>NUCLEOTIDE SEQUENCE</scope>
</reference>
<protein>
    <submittedName>
        <fullName evidence="1">SJCHGC03522 protein</fullName>
    </submittedName>
</protein>
<name>Q5DHD6_SCHJA</name>
<sequence length="124" mass="13657">MSTSETSPSEEIQVQSTLTTCCLMKSLFHNYAIKNQATSMAIINLPGSNLEENSLGGMGVQKILPTDKLSRTVCVRPSDGKLSVDLFTSYICRQVEMQLSVNVVSFAHQLFCARISNHLPNGRF</sequence>
<dbReference type="EMBL" id="AY813038">
    <property type="protein sequence ID" value="AAW24770.1"/>
    <property type="molecule type" value="mRNA"/>
</dbReference>
<organism evidence="1">
    <name type="scientific">Schistosoma japonicum</name>
    <name type="common">Blood fluke</name>
    <dbReference type="NCBI Taxonomy" id="6182"/>
    <lineage>
        <taxon>Eukaryota</taxon>
        <taxon>Metazoa</taxon>
        <taxon>Spiralia</taxon>
        <taxon>Lophotrochozoa</taxon>
        <taxon>Platyhelminthes</taxon>
        <taxon>Trematoda</taxon>
        <taxon>Digenea</taxon>
        <taxon>Strigeidida</taxon>
        <taxon>Schistosomatoidea</taxon>
        <taxon>Schistosomatidae</taxon>
        <taxon>Schistosoma</taxon>
    </lineage>
</organism>
<reference evidence="1" key="1">
    <citation type="submission" date="2004-11" db="EMBL/GenBank/DDBJ databases">
        <title>The full-length cDNA sequences of Schistosoma japonicum genes.</title>
        <authorList>
            <person name="Han Z."/>
        </authorList>
    </citation>
    <scope>NUCLEOTIDE SEQUENCE</scope>
</reference>
<accession>Q5DHD6</accession>